<dbReference type="InterPro" id="IPR009579">
    <property type="entry name" value="DUF1192"/>
</dbReference>
<keyword evidence="3" id="KW-1185">Reference proteome</keyword>
<dbReference type="AlphaFoldDB" id="A0A9J6PBF4"/>
<sequence>MIWDEVPPPKPEGIVPGADLSRLSIGELEERIATLKAEIARAEQAISAKRASKDAADSVFGGPR</sequence>
<dbReference type="Proteomes" id="UP001055804">
    <property type="component" value="Unassembled WGS sequence"/>
</dbReference>
<reference evidence="2" key="1">
    <citation type="submission" date="2022-06" db="EMBL/GenBank/DDBJ databases">
        <title>Isolation and Genomics of Futiania mangrovii gen. nov., sp. nov., a Rare and Metabolically-versatile member in the Class Alphaproteobacteria.</title>
        <authorList>
            <person name="Liu L."/>
            <person name="Huang W.-C."/>
            <person name="Pan J."/>
            <person name="Li J."/>
            <person name="Huang Y."/>
            <person name="Du H."/>
            <person name="Liu Y."/>
            <person name="Li M."/>
        </authorList>
    </citation>
    <scope>NUCLEOTIDE SEQUENCE</scope>
    <source>
        <strain evidence="2">FT118</strain>
    </source>
</reference>
<accession>A0A9J6PBF4</accession>
<name>A0A9J6PBF4_9PROT</name>
<evidence type="ECO:0000313" key="2">
    <source>
        <dbReference type="EMBL" id="MCP1334867.1"/>
    </source>
</evidence>
<protein>
    <submittedName>
        <fullName evidence="2">DUF1192 domain-containing protein</fullName>
    </submittedName>
</protein>
<dbReference type="EMBL" id="JAMZFT010000001">
    <property type="protein sequence ID" value="MCP1334867.1"/>
    <property type="molecule type" value="Genomic_DNA"/>
</dbReference>
<dbReference type="Pfam" id="PF06698">
    <property type="entry name" value="DUF1192"/>
    <property type="match status" value="1"/>
</dbReference>
<proteinExistence type="predicted"/>
<evidence type="ECO:0000256" key="1">
    <source>
        <dbReference type="SAM" id="Coils"/>
    </source>
</evidence>
<keyword evidence="1" id="KW-0175">Coiled coil</keyword>
<dbReference type="RefSeq" id="WP_269330833.1">
    <property type="nucleotide sequence ID" value="NZ_JAMZFT010000001.1"/>
</dbReference>
<organism evidence="2 3">
    <name type="scientific">Futiania mangrovi</name>
    <dbReference type="NCBI Taxonomy" id="2959716"/>
    <lineage>
        <taxon>Bacteria</taxon>
        <taxon>Pseudomonadati</taxon>
        <taxon>Pseudomonadota</taxon>
        <taxon>Alphaproteobacteria</taxon>
        <taxon>Futianiales</taxon>
        <taxon>Futianiaceae</taxon>
        <taxon>Futiania</taxon>
    </lineage>
</organism>
<evidence type="ECO:0000313" key="3">
    <source>
        <dbReference type="Proteomes" id="UP001055804"/>
    </source>
</evidence>
<comment type="caution">
    <text evidence="2">The sequence shown here is derived from an EMBL/GenBank/DDBJ whole genome shotgun (WGS) entry which is preliminary data.</text>
</comment>
<feature type="coiled-coil region" evidence="1">
    <location>
        <begin position="25"/>
        <end position="52"/>
    </location>
</feature>
<gene>
    <name evidence="2" type="ORF">NJQ99_00415</name>
</gene>